<evidence type="ECO:0000313" key="3">
    <source>
        <dbReference type="Proteomes" id="UP001159405"/>
    </source>
</evidence>
<feature type="region of interest" description="Disordered" evidence="1">
    <location>
        <begin position="86"/>
        <end position="109"/>
    </location>
</feature>
<gene>
    <name evidence="2" type="ORF">PLOB_00033623</name>
</gene>
<dbReference type="Proteomes" id="UP001159405">
    <property type="component" value="Unassembled WGS sequence"/>
</dbReference>
<name>A0ABN8P382_9CNID</name>
<comment type="caution">
    <text evidence="2">The sequence shown here is derived from an EMBL/GenBank/DDBJ whole genome shotgun (WGS) entry which is preliminary data.</text>
</comment>
<dbReference type="EMBL" id="CALNXK010000045">
    <property type="protein sequence ID" value="CAH3128441.1"/>
    <property type="molecule type" value="Genomic_DNA"/>
</dbReference>
<organism evidence="2 3">
    <name type="scientific">Porites lobata</name>
    <dbReference type="NCBI Taxonomy" id="104759"/>
    <lineage>
        <taxon>Eukaryota</taxon>
        <taxon>Metazoa</taxon>
        <taxon>Cnidaria</taxon>
        <taxon>Anthozoa</taxon>
        <taxon>Hexacorallia</taxon>
        <taxon>Scleractinia</taxon>
        <taxon>Fungiina</taxon>
        <taxon>Poritidae</taxon>
        <taxon>Porites</taxon>
    </lineage>
</organism>
<keyword evidence="3" id="KW-1185">Reference proteome</keyword>
<evidence type="ECO:0000256" key="1">
    <source>
        <dbReference type="SAM" id="MobiDB-lite"/>
    </source>
</evidence>
<reference evidence="2 3" key="1">
    <citation type="submission" date="2022-05" db="EMBL/GenBank/DDBJ databases">
        <authorList>
            <consortium name="Genoscope - CEA"/>
            <person name="William W."/>
        </authorList>
    </citation>
    <scope>NUCLEOTIDE SEQUENCE [LARGE SCALE GENOMIC DNA]</scope>
</reference>
<feature type="region of interest" description="Disordered" evidence="1">
    <location>
        <begin position="1"/>
        <end position="20"/>
    </location>
</feature>
<proteinExistence type="predicted"/>
<feature type="compositionally biased region" description="Acidic residues" evidence="1">
    <location>
        <begin position="92"/>
        <end position="109"/>
    </location>
</feature>
<accession>A0ABN8P382</accession>
<feature type="compositionally biased region" description="Basic and acidic residues" evidence="1">
    <location>
        <begin position="1"/>
        <end position="10"/>
    </location>
</feature>
<evidence type="ECO:0000313" key="2">
    <source>
        <dbReference type="EMBL" id="CAH3128441.1"/>
    </source>
</evidence>
<sequence length="109" mass="13149">MAFSRIDDKRPSRHSSGVKCRRVKKGQLQFPNYYVTHSLKLLETFRFEDENDYERSADKKELSFLDMKTSMAEYTKPQTNQELLRRWGFSKEEEEEEEEEKEDDDDVLQ</sequence>
<protein>
    <submittedName>
        <fullName evidence="2">Uncharacterized protein</fullName>
    </submittedName>
</protein>